<organism evidence="1 2">
    <name type="scientific">Brevibacterium casei</name>
    <dbReference type="NCBI Taxonomy" id="33889"/>
    <lineage>
        <taxon>Bacteria</taxon>
        <taxon>Bacillati</taxon>
        <taxon>Actinomycetota</taxon>
        <taxon>Actinomycetes</taxon>
        <taxon>Micrococcales</taxon>
        <taxon>Brevibacteriaceae</taxon>
        <taxon>Brevibacterium</taxon>
    </lineage>
</organism>
<dbReference type="InterPro" id="IPR014825">
    <property type="entry name" value="DNA_alkylation"/>
</dbReference>
<sequence>MSNPILLADAVLMQTEAMTTEGVTDSRTLAEVIDAELRARADPTRAEKEKAYLKSALTHYGVSVPDTRAVVTDAMRSAEFDHDAVVGLATELWSGPVGERPSAAVRQLRSVPIYERRSAAVMVLIRGKGHLSGADADLIEAFIREAGTWALVDPLAGDLAGPLADASGEFDQVLERWAVDEDFWVRRAALLAHLRPLRVGAGDFERFSRFADAMLEEREFFIRKAIGWVLRDTAKKRPDLIFEWLLPRAHRASGVTVREALRPLSPDHQTAIRSAHQSGRSSHA</sequence>
<gene>
    <name evidence="1" type="ORF">AVW13_03640</name>
</gene>
<comment type="caution">
    <text evidence="1">The sequence shown here is derived from an EMBL/GenBank/DDBJ whole genome shotgun (WGS) entry which is preliminary data.</text>
</comment>
<dbReference type="PANTHER" id="PTHR34070:SF1">
    <property type="entry name" value="DNA ALKYLATION REPAIR PROTEIN"/>
    <property type="match status" value="1"/>
</dbReference>
<proteinExistence type="predicted"/>
<accession>A0AB34XKC4</accession>
<dbReference type="InterPro" id="IPR016024">
    <property type="entry name" value="ARM-type_fold"/>
</dbReference>
<dbReference type="AlphaFoldDB" id="A0AB34XKC4"/>
<dbReference type="Gene3D" id="1.25.10.90">
    <property type="match status" value="1"/>
</dbReference>
<dbReference type="Proteomes" id="UP000076612">
    <property type="component" value="Unassembled WGS sequence"/>
</dbReference>
<evidence type="ECO:0000313" key="2">
    <source>
        <dbReference type="Proteomes" id="UP000076612"/>
    </source>
</evidence>
<dbReference type="EMBL" id="LQQR01000088">
    <property type="protein sequence ID" value="KZE08783.1"/>
    <property type="molecule type" value="Genomic_DNA"/>
</dbReference>
<name>A0AB34XKC4_9MICO</name>
<evidence type="ECO:0000313" key="1">
    <source>
        <dbReference type="EMBL" id="KZE08783.1"/>
    </source>
</evidence>
<dbReference type="SUPFAM" id="SSF48371">
    <property type="entry name" value="ARM repeat"/>
    <property type="match status" value="1"/>
</dbReference>
<reference evidence="2" key="1">
    <citation type="submission" date="2016-01" db="EMBL/GenBank/DDBJ databases">
        <title>Draft genome of Chromobacterium sp. F49.</title>
        <authorList>
            <person name="Hong K.W."/>
        </authorList>
    </citation>
    <scope>NUCLEOTIDE SEQUENCE [LARGE SCALE GENOMIC DNA]</scope>
    <source>
        <strain evidence="2">M40</strain>
    </source>
</reference>
<protein>
    <submittedName>
        <fullName evidence="1">DNA alkylation repair protein</fullName>
    </submittedName>
</protein>
<dbReference type="PANTHER" id="PTHR34070">
    <property type="entry name" value="ARMADILLO-TYPE FOLD"/>
    <property type="match status" value="1"/>
</dbReference>
<dbReference type="Pfam" id="PF08713">
    <property type="entry name" value="DNA_alkylation"/>
    <property type="match status" value="1"/>
</dbReference>